<gene>
    <name evidence="2" type="ORF">EVAR_78304_1</name>
</gene>
<dbReference type="AlphaFoldDB" id="A0A4C1T459"/>
<organism evidence="2 3">
    <name type="scientific">Eumeta variegata</name>
    <name type="common">Bagworm moth</name>
    <name type="synonym">Eumeta japonica</name>
    <dbReference type="NCBI Taxonomy" id="151549"/>
    <lineage>
        <taxon>Eukaryota</taxon>
        <taxon>Metazoa</taxon>
        <taxon>Ecdysozoa</taxon>
        <taxon>Arthropoda</taxon>
        <taxon>Hexapoda</taxon>
        <taxon>Insecta</taxon>
        <taxon>Pterygota</taxon>
        <taxon>Neoptera</taxon>
        <taxon>Endopterygota</taxon>
        <taxon>Lepidoptera</taxon>
        <taxon>Glossata</taxon>
        <taxon>Ditrysia</taxon>
        <taxon>Tineoidea</taxon>
        <taxon>Psychidae</taxon>
        <taxon>Oiketicinae</taxon>
        <taxon>Eumeta</taxon>
    </lineage>
</organism>
<accession>A0A4C1T459</accession>
<evidence type="ECO:0000313" key="2">
    <source>
        <dbReference type="EMBL" id="GBP08924.1"/>
    </source>
</evidence>
<evidence type="ECO:0000256" key="1">
    <source>
        <dbReference type="SAM" id="MobiDB-lite"/>
    </source>
</evidence>
<protein>
    <submittedName>
        <fullName evidence="2">Uncharacterized protein</fullName>
    </submittedName>
</protein>
<dbReference type="Proteomes" id="UP000299102">
    <property type="component" value="Unassembled WGS sequence"/>
</dbReference>
<reference evidence="2 3" key="1">
    <citation type="journal article" date="2019" name="Commun. Biol.">
        <title>The bagworm genome reveals a unique fibroin gene that provides high tensile strength.</title>
        <authorList>
            <person name="Kono N."/>
            <person name="Nakamura H."/>
            <person name="Ohtoshi R."/>
            <person name="Tomita M."/>
            <person name="Numata K."/>
            <person name="Arakawa K."/>
        </authorList>
    </citation>
    <scope>NUCLEOTIDE SEQUENCE [LARGE SCALE GENOMIC DNA]</scope>
</reference>
<evidence type="ECO:0000313" key="3">
    <source>
        <dbReference type="Proteomes" id="UP000299102"/>
    </source>
</evidence>
<keyword evidence="3" id="KW-1185">Reference proteome</keyword>
<dbReference type="EMBL" id="BGZK01000033">
    <property type="protein sequence ID" value="GBP08924.1"/>
    <property type="molecule type" value="Genomic_DNA"/>
</dbReference>
<comment type="caution">
    <text evidence="2">The sequence shown here is derived from an EMBL/GenBank/DDBJ whole genome shotgun (WGS) entry which is preliminary data.</text>
</comment>
<name>A0A4C1T459_EUMVA</name>
<sequence length="101" mass="10459">MLFTAAKAVRVSEPRPSTSSLLSVPCLDVNSVPTPGHPRVRASSRMRSAAAGAGGTGLWSGSCECGGDSLSLARRRPPPVGRQWTPTGSRPHASVTHDALI</sequence>
<feature type="region of interest" description="Disordered" evidence="1">
    <location>
        <begin position="70"/>
        <end position="101"/>
    </location>
</feature>
<proteinExistence type="predicted"/>